<dbReference type="EMBL" id="DXAW01000009">
    <property type="protein sequence ID" value="HIZ84921.1"/>
    <property type="molecule type" value="Genomic_DNA"/>
</dbReference>
<protein>
    <submittedName>
        <fullName evidence="1">Uncharacterized protein</fullName>
    </submittedName>
</protein>
<dbReference type="Proteomes" id="UP000824115">
    <property type="component" value="Unassembled WGS sequence"/>
</dbReference>
<proteinExistence type="predicted"/>
<reference evidence="1" key="1">
    <citation type="journal article" date="2021" name="PeerJ">
        <title>Extensive microbial diversity within the chicken gut microbiome revealed by metagenomics and culture.</title>
        <authorList>
            <person name="Gilroy R."/>
            <person name="Ravi A."/>
            <person name="Getino M."/>
            <person name="Pursley I."/>
            <person name="Horton D.L."/>
            <person name="Alikhan N.F."/>
            <person name="Baker D."/>
            <person name="Gharbi K."/>
            <person name="Hall N."/>
            <person name="Watson M."/>
            <person name="Adriaenssens E.M."/>
            <person name="Foster-Nyarko E."/>
            <person name="Jarju S."/>
            <person name="Secka A."/>
            <person name="Antonio M."/>
            <person name="Oren A."/>
            <person name="Chaudhuri R.R."/>
            <person name="La Ragione R."/>
            <person name="Hildebrand F."/>
            <person name="Pallen M.J."/>
        </authorList>
    </citation>
    <scope>NUCLEOTIDE SEQUENCE</scope>
    <source>
        <strain evidence="1">Gambia16-554</strain>
    </source>
</reference>
<gene>
    <name evidence="1" type="ORF">IAC04_00295</name>
</gene>
<comment type="caution">
    <text evidence="1">The sequence shown here is derived from an EMBL/GenBank/DDBJ whole genome shotgun (WGS) entry which is preliminary data.</text>
</comment>
<reference evidence="1" key="2">
    <citation type="submission" date="2021-04" db="EMBL/GenBank/DDBJ databases">
        <authorList>
            <person name="Gilroy R."/>
        </authorList>
    </citation>
    <scope>NUCLEOTIDE SEQUENCE</scope>
    <source>
        <strain evidence="1">Gambia16-554</strain>
    </source>
</reference>
<name>A0A9D2K9G9_9BACT</name>
<evidence type="ECO:0000313" key="1">
    <source>
        <dbReference type="EMBL" id="HIZ84921.1"/>
    </source>
</evidence>
<dbReference type="AlphaFoldDB" id="A0A9D2K9G9"/>
<accession>A0A9D2K9G9</accession>
<evidence type="ECO:0000313" key="2">
    <source>
        <dbReference type="Proteomes" id="UP000824115"/>
    </source>
</evidence>
<organism evidence="1 2">
    <name type="scientific">Candidatus Coprenecus stercoravium</name>
    <dbReference type="NCBI Taxonomy" id="2840735"/>
    <lineage>
        <taxon>Bacteria</taxon>
        <taxon>Pseudomonadati</taxon>
        <taxon>Bacteroidota</taxon>
        <taxon>Bacteroidia</taxon>
        <taxon>Bacteroidales</taxon>
        <taxon>Rikenellaceae</taxon>
        <taxon>Rikenellaceae incertae sedis</taxon>
        <taxon>Candidatus Coprenecus</taxon>
    </lineage>
</organism>
<sequence>MVSDVTDDECSVGIAVLYDTFTVDTADAFEDVSSADVADGIDGVAVVFMPQNYNTRRNPPQHTSLYAITSRYTL</sequence>